<name>A0A6M3JJN6_9ZZZZ</name>
<accession>A0A6M3JJN6</accession>
<feature type="domain" description="ParB-like N-terminal" evidence="4">
    <location>
        <begin position="8"/>
        <end position="96"/>
    </location>
</feature>
<evidence type="ECO:0000256" key="2">
    <source>
        <dbReference type="ARBA" id="ARBA00022679"/>
    </source>
</evidence>
<dbReference type="InterPro" id="IPR002941">
    <property type="entry name" value="DNA_methylase_N4/N6"/>
</dbReference>
<dbReference type="InterPro" id="IPR003115">
    <property type="entry name" value="ParB_N"/>
</dbReference>
<evidence type="ECO:0000313" key="5">
    <source>
        <dbReference type="EMBL" id="QJA70409.1"/>
    </source>
</evidence>
<dbReference type="SUPFAM" id="SSF110849">
    <property type="entry name" value="ParB/Sulfiredoxin"/>
    <property type="match status" value="1"/>
</dbReference>
<dbReference type="PANTHER" id="PTHR33375">
    <property type="entry name" value="CHROMOSOME-PARTITIONING PROTEIN PARB-RELATED"/>
    <property type="match status" value="1"/>
</dbReference>
<dbReference type="AlphaFoldDB" id="A0A6M3JJN6"/>
<dbReference type="EMBL" id="MT141790">
    <property type="protein sequence ID" value="QJA70409.1"/>
    <property type="molecule type" value="Genomic_DNA"/>
</dbReference>
<dbReference type="InterPro" id="IPR050336">
    <property type="entry name" value="Chromosome_partition/occlusion"/>
</dbReference>
<dbReference type="SMART" id="SM00470">
    <property type="entry name" value="ParB"/>
    <property type="match status" value="1"/>
</dbReference>
<sequence length="452" mass="51515">MTAECRMETLKVSEIDPGTRARKEYKDIAGLASNIKRRGLIHPIAVMETDKGYKLLAGGRRLVAHVHAKIETIDCKIFPSNLSELEIKSIELMENIMREDLNHVEMAKLSKEILLLQQQIQGIKYSTNPEASGASIRSVAEMMGISHEKLRQDIILADTIEKFPDLGWETLKNRQEALKIQSNIGRIIVTQQAVERFEQETKRGNTNEYLKRLANSYIVGDFFENVKQVPNNSISLVEIDPPYAIEIDKLKKRSGVGNYQYGENGYNEINADDYEFFINNTIAESYRVMSQDSWLLLWFGPEPWFSLMLKILRYNKLTVRGMPCIWVKGEEEEETGIIETTSGQTNTPMRHLANAYEMFFYAKKGDPKINRPGMTNVFGYKPVPPTQKIHPTERPIEMMQDILTTFTLEGSRILVPFAGSGNTILAAYKSKMTCIGFDLGKIYKDAYITKLT</sequence>
<proteinExistence type="predicted"/>
<protein>
    <submittedName>
        <fullName evidence="5">Putative methyltransferase</fullName>
    </submittedName>
</protein>
<reference evidence="5" key="1">
    <citation type="submission" date="2020-03" db="EMBL/GenBank/DDBJ databases">
        <title>The deep terrestrial virosphere.</title>
        <authorList>
            <person name="Holmfeldt K."/>
            <person name="Nilsson E."/>
            <person name="Simone D."/>
            <person name="Lopez-Fernandez M."/>
            <person name="Wu X."/>
            <person name="de Brujin I."/>
            <person name="Lundin D."/>
            <person name="Andersson A."/>
            <person name="Bertilsson S."/>
            <person name="Dopson M."/>
        </authorList>
    </citation>
    <scope>NUCLEOTIDE SEQUENCE</scope>
    <source>
        <strain evidence="5">MM415A03750</strain>
    </source>
</reference>
<dbReference type="Pfam" id="PF02195">
    <property type="entry name" value="ParB_N"/>
    <property type="match status" value="1"/>
</dbReference>
<keyword evidence="1 5" id="KW-0489">Methyltransferase</keyword>
<dbReference type="GO" id="GO:0007059">
    <property type="term" value="P:chromosome segregation"/>
    <property type="evidence" value="ECO:0007669"/>
    <property type="project" value="TreeGrafter"/>
</dbReference>
<dbReference type="GO" id="GO:0003677">
    <property type="term" value="F:DNA binding"/>
    <property type="evidence" value="ECO:0007669"/>
    <property type="project" value="InterPro"/>
</dbReference>
<dbReference type="Pfam" id="PF01555">
    <property type="entry name" value="N6_N4_Mtase"/>
    <property type="match status" value="1"/>
</dbReference>
<organism evidence="5">
    <name type="scientific">viral metagenome</name>
    <dbReference type="NCBI Taxonomy" id="1070528"/>
    <lineage>
        <taxon>unclassified sequences</taxon>
        <taxon>metagenomes</taxon>
        <taxon>organismal metagenomes</taxon>
    </lineage>
</organism>
<evidence type="ECO:0000259" key="4">
    <source>
        <dbReference type="SMART" id="SM00470"/>
    </source>
</evidence>
<dbReference type="PRINTS" id="PR00506">
    <property type="entry name" value="D21N6MTFRASE"/>
</dbReference>
<dbReference type="InterPro" id="IPR036086">
    <property type="entry name" value="ParB/Sulfiredoxin_sf"/>
</dbReference>
<dbReference type="PANTHER" id="PTHR33375:SF1">
    <property type="entry name" value="CHROMOSOME-PARTITIONING PROTEIN PARB-RELATED"/>
    <property type="match status" value="1"/>
</dbReference>
<dbReference type="GO" id="GO:0005694">
    <property type="term" value="C:chromosome"/>
    <property type="evidence" value="ECO:0007669"/>
    <property type="project" value="TreeGrafter"/>
</dbReference>
<dbReference type="InterPro" id="IPR002295">
    <property type="entry name" value="N4/N6-MTase_EcoPI_Mod-like"/>
</dbReference>
<keyword evidence="2 5" id="KW-0808">Transferase</keyword>
<evidence type="ECO:0000256" key="1">
    <source>
        <dbReference type="ARBA" id="ARBA00022603"/>
    </source>
</evidence>
<dbReference type="SUPFAM" id="SSF53335">
    <property type="entry name" value="S-adenosyl-L-methionine-dependent methyltransferases"/>
    <property type="match status" value="1"/>
</dbReference>
<dbReference type="GO" id="GO:0032259">
    <property type="term" value="P:methylation"/>
    <property type="evidence" value="ECO:0007669"/>
    <property type="project" value="UniProtKB-KW"/>
</dbReference>
<dbReference type="GO" id="GO:0008170">
    <property type="term" value="F:N-methyltransferase activity"/>
    <property type="evidence" value="ECO:0007669"/>
    <property type="project" value="InterPro"/>
</dbReference>
<dbReference type="InterPro" id="IPR029063">
    <property type="entry name" value="SAM-dependent_MTases_sf"/>
</dbReference>
<keyword evidence="3" id="KW-0949">S-adenosyl-L-methionine</keyword>
<gene>
    <name evidence="5" type="ORF">MM415A03750_0008</name>
</gene>
<dbReference type="Gene3D" id="3.40.50.150">
    <property type="entry name" value="Vaccinia Virus protein VP39"/>
    <property type="match status" value="1"/>
</dbReference>
<dbReference type="Gene3D" id="3.90.1530.30">
    <property type="match status" value="1"/>
</dbReference>
<evidence type="ECO:0000256" key="3">
    <source>
        <dbReference type="ARBA" id="ARBA00022691"/>
    </source>
</evidence>